<proteinExistence type="predicted"/>
<dbReference type="GeneID" id="29112970"/>
<evidence type="ECO:0000313" key="2">
    <source>
        <dbReference type="Proteomes" id="UP000077248"/>
    </source>
</evidence>
<keyword evidence="2" id="KW-1185">Reference proteome</keyword>
<evidence type="ECO:0000313" key="1">
    <source>
        <dbReference type="EMBL" id="OAG14005.1"/>
    </source>
</evidence>
<dbReference type="OMA" id="KRGSWIC"/>
<dbReference type="CDD" id="cd12148">
    <property type="entry name" value="fungal_TF_MHR"/>
    <property type="match status" value="1"/>
</dbReference>
<accession>A0A177D2U8</accession>
<name>A0A177D2U8_ALTAL</name>
<reference evidence="1 2" key="1">
    <citation type="submission" date="2016-05" db="EMBL/GenBank/DDBJ databases">
        <title>Comparative analysis of secretome profiles of manganese(II)-oxidizing ascomycete fungi.</title>
        <authorList>
            <consortium name="DOE Joint Genome Institute"/>
            <person name="Zeiner C.A."/>
            <person name="Purvine S.O."/>
            <person name="Zink E.M."/>
            <person name="Wu S."/>
            <person name="Pasa-Tolic L."/>
            <person name="Chaput D.L."/>
            <person name="Haridas S."/>
            <person name="Grigoriev I.V."/>
            <person name="Santelli C.M."/>
            <person name="Hansel C.M."/>
        </authorList>
    </citation>
    <scope>NUCLEOTIDE SEQUENCE [LARGE SCALE GENOMIC DNA]</scope>
    <source>
        <strain evidence="1 2">SRC1lrK2f</strain>
    </source>
</reference>
<protein>
    <recommendedName>
        <fullName evidence="3">Transcription factor domain-containing protein</fullName>
    </recommendedName>
</protein>
<dbReference type="EMBL" id="KV441503">
    <property type="protein sequence ID" value="OAG14005.1"/>
    <property type="molecule type" value="Genomic_DNA"/>
</dbReference>
<dbReference type="AlphaFoldDB" id="A0A177D2U8"/>
<dbReference type="Proteomes" id="UP000077248">
    <property type="component" value="Unassembled WGS sequence"/>
</dbReference>
<dbReference type="KEGG" id="aalt:CC77DRAFT_1044919"/>
<organism evidence="1 2">
    <name type="scientific">Alternaria alternata</name>
    <name type="common">Alternaria rot fungus</name>
    <name type="synonym">Torula alternata</name>
    <dbReference type="NCBI Taxonomy" id="5599"/>
    <lineage>
        <taxon>Eukaryota</taxon>
        <taxon>Fungi</taxon>
        <taxon>Dikarya</taxon>
        <taxon>Ascomycota</taxon>
        <taxon>Pezizomycotina</taxon>
        <taxon>Dothideomycetes</taxon>
        <taxon>Pleosporomycetidae</taxon>
        <taxon>Pleosporales</taxon>
        <taxon>Pleosporineae</taxon>
        <taxon>Pleosporaceae</taxon>
        <taxon>Alternaria</taxon>
        <taxon>Alternaria sect. Alternaria</taxon>
        <taxon>Alternaria alternata complex</taxon>
    </lineage>
</organism>
<dbReference type="VEuPathDB" id="FungiDB:CC77DRAFT_1044919"/>
<sequence length="354" mass="40091">MAYYSYAHGILARERGEYSVAVAQTMTLAALYFNHSGMLRQSWTNISCAYGIFMDLGYYADVSDDALAIRDPSYSISQEAKRGSWICRDLAHGIDVCLSTVSADLLSIPGSIMHLGESSEESPAMFYMIRVQLWNVLEKTQERYPTDLATPKSIDDEGLEYITDFANSQIEMFRYWKSHLLLPHLRWEDEELPSTDPLMASLRAEYYRSITRLLQPYLKILRSCECLTGTVAKSSAQQGFIGVVNRWVQAALSNIVAFDRIGEVANSPYEAYRITSKSLVMLSNPVETLHSEFEKVLLLQAIHSSEIYLSSSGQTSLKETVLDILRSRTIERLSSWPSNPLLARDLKILLPYFI</sequence>
<dbReference type="RefSeq" id="XP_018379426.1">
    <property type="nucleotide sequence ID" value="XM_018527376.1"/>
</dbReference>
<evidence type="ECO:0008006" key="3">
    <source>
        <dbReference type="Google" id="ProtNLM"/>
    </source>
</evidence>
<gene>
    <name evidence="1" type="ORF">CC77DRAFT_1044919</name>
</gene>